<dbReference type="Proteomes" id="UP000044026">
    <property type="component" value="Unassembled WGS sequence"/>
</dbReference>
<dbReference type="EC" id="5.4.99.2" evidence="1"/>
<organism evidence="1 2">
    <name type="scientific">Capnocytophaga canimorsus</name>
    <dbReference type="NCBI Taxonomy" id="28188"/>
    <lineage>
        <taxon>Bacteria</taxon>
        <taxon>Pseudomonadati</taxon>
        <taxon>Bacteroidota</taxon>
        <taxon>Flavobacteriia</taxon>
        <taxon>Flavobacteriales</taxon>
        <taxon>Flavobacteriaceae</taxon>
        <taxon>Capnocytophaga</taxon>
    </lineage>
</organism>
<dbReference type="InterPro" id="IPR016176">
    <property type="entry name" value="Cbl-dep_enz_cat"/>
</dbReference>
<evidence type="ECO:0000313" key="2">
    <source>
        <dbReference type="Proteomes" id="UP000044026"/>
    </source>
</evidence>
<evidence type="ECO:0000313" key="1">
    <source>
        <dbReference type="EMBL" id="CEN34188.1"/>
    </source>
</evidence>
<dbReference type="SUPFAM" id="SSF51703">
    <property type="entry name" value="Cobalamin (vitamin B12)-dependent enzymes"/>
    <property type="match status" value="1"/>
</dbReference>
<protein>
    <submittedName>
        <fullName evidence="1">Putative Methylmalonyl-CoA mutase</fullName>
        <ecNumber evidence="1">5.4.99.2</ecNumber>
    </submittedName>
</protein>
<dbReference type="GO" id="GO:0031419">
    <property type="term" value="F:cobalamin binding"/>
    <property type="evidence" value="ECO:0007669"/>
    <property type="project" value="InterPro"/>
</dbReference>
<dbReference type="EMBL" id="CDOE01000047">
    <property type="protein sequence ID" value="CEN34188.1"/>
    <property type="molecule type" value="Genomic_DNA"/>
</dbReference>
<dbReference type="GO" id="GO:0004494">
    <property type="term" value="F:methylmalonyl-CoA mutase activity"/>
    <property type="evidence" value="ECO:0007669"/>
    <property type="project" value="UniProtKB-EC"/>
</dbReference>
<accession>A0A0B7H9D5</accession>
<reference evidence="1 2" key="1">
    <citation type="submission" date="2015-01" db="EMBL/GenBank/DDBJ databases">
        <authorList>
            <person name="Xiang T."/>
            <person name="Song Y."/>
            <person name="Huang L."/>
            <person name="Wang B."/>
            <person name="Wu P."/>
        </authorList>
    </citation>
    <scope>NUCLEOTIDE SEQUENCE [LARGE SCALE GENOMIC DNA]</scope>
    <source>
        <strain evidence="1 2">Cc12</strain>
    </source>
</reference>
<dbReference type="AlphaFoldDB" id="A0A0B7H9D5"/>
<proteinExistence type="predicted"/>
<keyword evidence="1" id="KW-0413">Isomerase</keyword>
<name>A0A0B7H9D5_9FLAO</name>
<sequence length="233" mass="27039">MGKVGKKTFKTMKNRFENLTIPINPSQDKIYEHLNFAAGFPPYIRGYTASENLLQPICFKDINIKIEANTQEVVLGERTFFLLKDDRTTDFEKVIAIKLLQAKEIFKTNEKKSENIGFLYIFTNDYLLNIAQIRAIRMFWAKMMLNFNIAKKLPIAAGVHTPMQKYFAAMAGIHQIFYFSENQYFFIENESILLENSMLLKSIDPWAGSQAVEEATQNTYVKLEERFAQISQE</sequence>
<gene>
    <name evidence="1" type="ORF">CCAN12_510031</name>
</gene>